<dbReference type="Pfam" id="PF13166">
    <property type="entry name" value="AAA_13"/>
    <property type="match status" value="1"/>
</dbReference>
<evidence type="ECO:0000256" key="1">
    <source>
        <dbReference type="SAM" id="Coils"/>
    </source>
</evidence>
<feature type="coiled-coil region" evidence="1">
    <location>
        <begin position="507"/>
        <end position="550"/>
    </location>
</feature>
<dbReference type="STRING" id="475255.SAMN04488101_11965"/>
<dbReference type="PANTHER" id="PTHR32182">
    <property type="entry name" value="DNA REPLICATION AND REPAIR PROTEIN RECF"/>
    <property type="match status" value="1"/>
</dbReference>
<dbReference type="Gene3D" id="3.40.50.300">
    <property type="entry name" value="P-loop containing nucleotide triphosphate hydrolases"/>
    <property type="match status" value="2"/>
</dbReference>
<protein>
    <submittedName>
        <fullName evidence="3">AAA domain-containing protein</fullName>
    </submittedName>
</protein>
<proteinExistence type="predicted"/>
<gene>
    <name evidence="3" type="ORF">SAMN04488101_11965</name>
</gene>
<reference evidence="3 4" key="1">
    <citation type="submission" date="2017-04" db="EMBL/GenBank/DDBJ databases">
        <authorList>
            <person name="Afonso C.L."/>
            <person name="Miller P.J."/>
            <person name="Scott M.A."/>
            <person name="Spackman E."/>
            <person name="Goraichik I."/>
            <person name="Dimitrov K.M."/>
            <person name="Suarez D.L."/>
            <person name="Swayne D.E."/>
        </authorList>
    </citation>
    <scope>NUCLEOTIDE SEQUENCE [LARGE SCALE GENOMIC DNA]</scope>
    <source>
        <strain evidence="3 4">DSM 19625</strain>
    </source>
</reference>
<dbReference type="GO" id="GO:0006302">
    <property type="term" value="P:double-strand break repair"/>
    <property type="evidence" value="ECO:0007669"/>
    <property type="project" value="TreeGrafter"/>
</dbReference>
<dbReference type="RefSeq" id="WP_084291954.1">
    <property type="nucleotide sequence ID" value="NZ_FWYB01000019.1"/>
</dbReference>
<dbReference type="EMBL" id="FWYB01000019">
    <property type="protein sequence ID" value="SMD16270.1"/>
    <property type="molecule type" value="Genomic_DNA"/>
</dbReference>
<dbReference type="InterPro" id="IPR026866">
    <property type="entry name" value="CR006_AAA"/>
</dbReference>
<dbReference type="PANTHER" id="PTHR32182:SF22">
    <property type="entry name" value="ATP-DEPENDENT ENDONUCLEASE, OLD FAMILY-RELATED"/>
    <property type="match status" value="1"/>
</dbReference>
<keyword evidence="4" id="KW-1185">Reference proteome</keyword>
<dbReference type="InterPro" id="IPR027417">
    <property type="entry name" value="P-loop_NTPase"/>
</dbReference>
<name>A0A1W2F2Y1_9SPHI</name>
<evidence type="ECO:0000313" key="3">
    <source>
        <dbReference type="EMBL" id="SMD16270.1"/>
    </source>
</evidence>
<dbReference type="SUPFAM" id="SSF52540">
    <property type="entry name" value="P-loop containing nucleoside triphosphate hydrolases"/>
    <property type="match status" value="1"/>
</dbReference>
<organism evidence="3 4">
    <name type="scientific">Pedobacter nyackensis</name>
    <dbReference type="NCBI Taxonomy" id="475255"/>
    <lineage>
        <taxon>Bacteria</taxon>
        <taxon>Pseudomonadati</taxon>
        <taxon>Bacteroidota</taxon>
        <taxon>Sphingobacteriia</taxon>
        <taxon>Sphingobacteriales</taxon>
        <taxon>Sphingobacteriaceae</taxon>
        <taxon>Pedobacter</taxon>
    </lineage>
</organism>
<evidence type="ECO:0000313" key="4">
    <source>
        <dbReference type="Proteomes" id="UP000192678"/>
    </source>
</evidence>
<keyword evidence="1" id="KW-0175">Coiled coil</keyword>
<sequence>MASTTNAKKEIIDFLWEWADPKGDWAKLLVDKIVKSEAALSSIERQDVFDYFIDSLRTTKKLTSVAIVKPTFTAISKDIKLASLSNITGVNRLAKNQKMLFADNLTVIYGENGTGKTGYGRILRSLGFSYEQQTTIHHNIFGTTEPKSALVDFSINGLAKSFTWNGTNTDNALSNISVFNNNCVQISLSNRKLIVSPIGFHLFDIVTSELAELSALLTLKKLAYPETLLFAAALNDGTPQYKFINELSEKSTDLKLKELSDFPTDITKAIEQKEKDLIGLNQELLNTQIRDLNSQLTELGLLVTKIKSIQSAFTQTEWKALIKLNEDIATLEGKTKLGLKDIAEANGIQFYETQQFKDFLTSADHYINLLEQPYPKEGDNCAYCNQPLEAPAQKLLLSYKNLLNDLTENDLKKLVQSRVEMVNKVKLIEDSHILNQPSFGMDAESKILQPSELTAFNKKLKGFKTHFVNNTLTNDLTFDTDYPIIIKILESKQTSLTKALASKNESLLTISDKVLAMQKEINELKDRKLLADHEADIKKVIQNKKSLKLLNSKASDFSSNSISRKTSEARDELISQNFDDIFQNELKAFRKSHLKIDLSFGTDKGNSKISQKINQYQLTDILSEGEQKAIALAEFLTELQLDNSQAPVIFDDPVNSLDHHIIDDVAKRFIKLSKDRQVVIFTHSVLLFNSLLYTSKLSSFKGLGCKFFNTKNEFQETGFITEAEEINTTLSVVKKIEVLLNNAPKGRTESEIAGEAYGHLRSAIELCVEHEIFQGTVKRYQKNVALTSFAKVDGQSINDHKEKLNEIFERCCGFLVGHSNPIEIDNNPTIIGLKADFTEFKDIRKIFTS</sequence>
<evidence type="ECO:0000259" key="2">
    <source>
        <dbReference type="Pfam" id="PF13166"/>
    </source>
</evidence>
<accession>A0A1W2F2Y1</accession>
<dbReference type="GO" id="GO:0000731">
    <property type="term" value="P:DNA synthesis involved in DNA repair"/>
    <property type="evidence" value="ECO:0007669"/>
    <property type="project" value="TreeGrafter"/>
</dbReference>
<dbReference type="OrthoDB" id="9789562at2"/>
<feature type="domain" description="Protein CR006 P-loop" evidence="2">
    <location>
        <begin position="375"/>
        <end position="717"/>
    </location>
</feature>
<dbReference type="Proteomes" id="UP000192678">
    <property type="component" value="Unassembled WGS sequence"/>
</dbReference>
<dbReference type="AlphaFoldDB" id="A0A1W2F2Y1"/>